<name>A0A9P0PLG4_ACAOB</name>
<protein>
    <submittedName>
        <fullName evidence="2">Uncharacterized protein</fullName>
    </submittedName>
</protein>
<evidence type="ECO:0000313" key="3">
    <source>
        <dbReference type="Proteomes" id="UP001152888"/>
    </source>
</evidence>
<gene>
    <name evidence="2" type="ORF">ACAOBT_LOCUS19790</name>
</gene>
<dbReference type="Proteomes" id="UP001152888">
    <property type="component" value="Unassembled WGS sequence"/>
</dbReference>
<dbReference type="EMBL" id="CAKOFQ010007094">
    <property type="protein sequence ID" value="CAH1990642.1"/>
    <property type="molecule type" value="Genomic_DNA"/>
</dbReference>
<feature type="region of interest" description="Disordered" evidence="1">
    <location>
        <begin position="1"/>
        <end position="21"/>
    </location>
</feature>
<sequence length="172" mass="19596">MCHVPDVASKGTRSPPRQEVDVVQRRKRVLEGEERKHLTLQLLSCNTLYYYNSWQQRGCKGTQTNVYGKDTYPQSSIKYLGVCLDSKPTFKDHFNKTASKDKNIVSTLSRLIPNTKGPKSSKRRTISRVEQSVILYAVLVWCDAMDAGRTRQRPNAVIMKVALRVCSAYRSP</sequence>
<organism evidence="2 3">
    <name type="scientific">Acanthoscelides obtectus</name>
    <name type="common">Bean weevil</name>
    <name type="synonym">Bruchus obtectus</name>
    <dbReference type="NCBI Taxonomy" id="200917"/>
    <lineage>
        <taxon>Eukaryota</taxon>
        <taxon>Metazoa</taxon>
        <taxon>Ecdysozoa</taxon>
        <taxon>Arthropoda</taxon>
        <taxon>Hexapoda</taxon>
        <taxon>Insecta</taxon>
        <taxon>Pterygota</taxon>
        <taxon>Neoptera</taxon>
        <taxon>Endopterygota</taxon>
        <taxon>Coleoptera</taxon>
        <taxon>Polyphaga</taxon>
        <taxon>Cucujiformia</taxon>
        <taxon>Chrysomeloidea</taxon>
        <taxon>Chrysomelidae</taxon>
        <taxon>Bruchinae</taxon>
        <taxon>Bruchini</taxon>
        <taxon>Acanthoscelides</taxon>
    </lineage>
</organism>
<comment type="caution">
    <text evidence="2">The sequence shown here is derived from an EMBL/GenBank/DDBJ whole genome shotgun (WGS) entry which is preliminary data.</text>
</comment>
<dbReference type="OrthoDB" id="6771589at2759"/>
<proteinExistence type="predicted"/>
<evidence type="ECO:0000256" key="1">
    <source>
        <dbReference type="SAM" id="MobiDB-lite"/>
    </source>
</evidence>
<dbReference type="AlphaFoldDB" id="A0A9P0PLG4"/>
<accession>A0A9P0PLG4</accession>
<evidence type="ECO:0000313" key="2">
    <source>
        <dbReference type="EMBL" id="CAH1990642.1"/>
    </source>
</evidence>
<reference evidence="2" key="1">
    <citation type="submission" date="2022-03" db="EMBL/GenBank/DDBJ databases">
        <authorList>
            <person name="Sayadi A."/>
        </authorList>
    </citation>
    <scope>NUCLEOTIDE SEQUENCE</scope>
</reference>
<keyword evidence="3" id="KW-1185">Reference proteome</keyword>